<feature type="region of interest" description="Disordered" evidence="1">
    <location>
        <begin position="22"/>
        <end position="54"/>
    </location>
</feature>
<evidence type="ECO:0000256" key="1">
    <source>
        <dbReference type="SAM" id="MobiDB-lite"/>
    </source>
</evidence>
<dbReference type="Proteomes" id="UP000254174">
    <property type="component" value="Unassembled WGS sequence"/>
</dbReference>
<organism evidence="2 3">
    <name type="scientific">Escherichia coli</name>
    <dbReference type="NCBI Taxonomy" id="562"/>
    <lineage>
        <taxon>Bacteria</taxon>
        <taxon>Pseudomonadati</taxon>
        <taxon>Pseudomonadota</taxon>
        <taxon>Gammaproteobacteria</taxon>
        <taxon>Enterobacterales</taxon>
        <taxon>Enterobacteriaceae</taxon>
        <taxon>Escherichia</taxon>
    </lineage>
</organism>
<reference evidence="2 3" key="1">
    <citation type="submission" date="2018-06" db="EMBL/GenBank/DDBJ databases">
        <authorList>
            <consortium name="Pathogen Informatics"/>
            <person name="Doyle S."/>
        </authorList>
    </citation>
    <scope>NUCLEOTIDE SEQUENCE [LARGE SCALE GENOMIC DNA]</scope>
    <source>
        <strain evidence="2 3">NCTC7922</strain>
    </source>
</reference>
<dbReference type="EMBL" id="UGFC01000006">
    <property type="protein sequence ID" value="STM15452.1"/>
    <property type="molecule type" value="Genomic_DNA"/>
</dbReference>
<accession>A0A377D378</accession>
<feature type="compositionally biased region" description="Polar residues" evidence="1">
    <location>
        <begin position="31"/>
        <end position="54"/>
    </location>
</feature>
<protein>
    <submittedName>
        <fullName evidence="2">Uncharacterized protein</fullName>
    </submittedName>
</protein>
<sequence>MEAIQVIQDQESEIATLKKQLNEKSAGKGVSNESRNQPLSDSQPTAVSMKSTKA</sequence>
<gene>
    <name evidence="2" type="ORF">NCTC7922_01858</name>
</gene>
<proteinExistence type="predicted"/>
<evidence type="ECO:0000313" key="3">
    <source>
        <dbReference type="Proteomes" id="UP000254174"/>
    </source>
</evidence>
<dbReference type="AlphaFoldDB" id="A0A377D378"/>
<evidence type="ECO:0000313" key="2">
    <source>
        <dbReference type="EMBL" id="STM15452.1"/>
    </source>
</evidence>
<name>A0A377D378_ECOLX</name>